<keyword evidence="8 14" id="KW-0648">Protein biosynthesis</keyword>
<organism evidence="16 17">
    <name type="scientific">Forsythia ovata</name>
    <dbReference type="NCBI Taxonomy" id="205694"/>
    <lineage>
        <taxon>Eukaryota</taxon>
        <taxon>Viridiplantae</taxon>
        <taxon>Streptophyta</taxon>
        <taxon>Embryophyta</taxon>
        <taxon>Tracheophyta</taxon>
        <taxon>Spermatophyta</taxon>
        <taxon>Magnoliopsida</taxon>
        <taxon>eudicotyledons</taxon>
        <taxon>Gunneridae</taxon>
        <taxon>Pentapetalae</taxon>
        <taxon>asterids</taxon>
        <taxon>lamiids</taxon>
        <taxon>Lamiales</taxon>
        <taxon>Oleaceae</taxon>
        <taxon>Forsythieae</taxon>
        <taxon>Forsythia</taxon>
    </lineage>
</organism>
<evidence type="ECO:0000313" key="16">
    <source>
        <dbReference type="EMBL" id="KAL2463545.1"/>
    </source>
</evidence>
<comment type="subcellular location">
    <subcellularLocation>
        <location evidence="2">Cytoplasm</location>
    </subcellularLocation>
    <subcellularLocation>
        <location evidence="1">Nucleus</location>
    </subcellularLocation>
</comment>
<dbReference type="PANTHER" id="PTHR11960">
    <property type="entry name" value="EUKARYOTIC TRANSLATION INITIATION FACTOR 4E RELATED"/>
    <property type="match status" value="1"/>
</dbReference>
<feature type="compositionally biased region" description="Low complexity" evidence="15">
    <location>
        <begin position="126"/>
        <end position="137"/>
    </location>
</feature>
<keyword evidence="5 14" id="KW-0396">Initiation factor</keyword>
<dbReference type="GO" id="GO:0003723">
    <property type="term" value="F:RNA binding"/>
    <property type="evidence" value="ECO:0007669"/>
    <property type="project" value="UniProtKB-KW"/>
</dbReference>
<name>A0ABD1PI15_9LAMI</name>
<evidence type="ECO:0000256" key="5">
    <source>
        <dbReference type="ARBA" id="ARBA00022540"/>
    </source>
</evidence>
<dbReference type="Pfam" id="PF01652">
    <property type="entry name" value="IF4E"/>
    <property type="match status" value="1"/>
</dbReference>
<evidence type="ECO:0000256" key="11">
    <source>
        <dbReference type="ARBA" id="ARBA00025991"/>
    </source>
</evidence>
<dbReference type="GO" id="GO:0009615">
    <property type="term" value="P:response to virus"/>
    <property type="evidence" value="ECO:0007669"/>
    <property type="project" value="UniProtKB-ARBA"/>
</dbReference>
<gene>
    <name evidence="16" type="ORF">Fot_53201</name>
</gene>
<sequence length="422" mass="47300">MELGKQIEFIFLFHRSSLYSSVVGLAVYLNCSGIVRAQLDEVGLDGSSKAEVTYSAKFEVSSTDAKNIKSLVDSKDIVELELKQIDYELLIRKNESLPPPPSGHITPAQSYTRPTVVELYKVGLPTPSSASTSAHSPAPTPSPSPPKTQTSKSSHPLLKSPMAGTFYRSPAPGQPPFMKPNLHKSHQKPFYKLACEKYLPANCREEKTRFGKQIQRFDSMASEAAIEVPAEVAAVEEVAEVTEKQPHKLERKWTFWYDSQSIPKQGAAWGSALRKAYSFDTVEEFWCLYDQIFRPSKLPLNADFHLFKAGTEPKWEDPECANGGKWIVISNTKANLDNMWLETLMALIGEQFDEADEICGVVASVRPRQDRLSLWTKTASNEAAQNSIGRKWKEILDVTDKISFSFHDDSRRDRSAKGRYTV</sequence>
<evidence type="ECO:0000256" key="4">
    <source>
        <dbReference type="ARBA" id="ARBA00022490"/>
    </source>
</evidence>
<evidence type="ECO:0000313" key="17">
    <source>
        <dbReference type="Proteomes" id="UP001604277"/>
    </source>
</evidence>
<comment type="similarity">
    <text evidence="3 14">Belongs to the eukaryotic initiation factor 4E family.</text>
</comment>
<evidence type="ECO:0000256" key="10">
    <source>
        <dbReference type="ARBA" id="ARBA00023242"/>
    </source>
</evidence>
<keyword evidence="7 14" id="KW-0694">RNA-binding</keyword>
<proteinExistence type="inferred from homology"/>
<dbReference type="Proteomes" id="UP001604277">
    <property type="component" value="Unassembled WGS sequence"/>
</dbReference>
<evidence type="ECO:0000256" key="3">
    <source>
        <dbReference type="ARBA" id="ARBA00009860"/>
    </source>
</evidence>
<dbReference type="InterPro" id="IPR001040">
    <property type="entry name" value="TIF_eIF_4E"/>
</dbReference>
<dbReference type="PANTHER" id="PTHR11960:SF60">
    <property type="entry name" value="EUKARYOTIC TRANSLATION INITIATION FACTOR ISOFORM 4E-2"/>
    <property type="match status" value="1"/>
</dbReference>
<evidence type="ECO:0000256" key="15">
    <source>
        <dbReference type="SAM" id="MobiDB-lite"/>
    </source>
</evidence>
<evidence type="ECO:0000256" key="9">
    <source>
        <dbReference type="ARBA" id="ARBA00023157"/>
    </source>
</evidence>
<evidence type="ECO:0000256" key="12">
    <source>
        <dbReference type="ARBA" id="ARBA00030245"/>
    </source>
</evidence>
<feature type="region of interest" description="Disordered" evidence="15">
    <location>
        <begin position="126"/>
        <end position="183"/>
    </location>
</feature>
<protein>
    <recommendedName>
        <fullName evidence="13">Eukaryotic translation initiation factor isoform 4E</fullName>
    </recommendedName>
    <alternativeName>
        <fullName evidence="12">mRNA cap-binding protein</fullName>
    </alternativeName>
</protein>
<comment type="subunit">
    <text evidence="11">EIF4F is a multi-subunit complex, the composition of which varies with external and internal environmental conditions. It is composed of at least EIF4A, EIF4E and EIF4G. EIF4E is also known to interact with other partners. In higher plants two isoforms of EIF4F have been identified, named isoform EIF4F and isoform EIF(iso)4F. Isoform EIF4F has subunits p220 and p26, whereas isoform EIF(iso)4F has subunits p82 and p28.</text>
</comment>
<keyword evidence="10" id="KW-0539">Nucleus</keyword>
<dbReference type="GO" id="GO:0005737">
    <property type="term" value="C:cytoplasm"/>
    <property type="evidence" value="ECO:0007669"/>
    <property type="project" value="UniProtKB-SubCell"/>
</dbReference>
<dbReference type="GO" id="GO:0003743">
    <property type="term" value="F:translation initiation factor activity"/>
    <property type="evidence" value="ECO:0007669"/>
    <property type="project" value="UniProtKB-KW"/>
</dbReference>
<evidence type="ECO:0000256" key="1">
    <source>
        <dbReference type="ARBA" id="ARBA00004123"/>
    </source>
</evidence>
<feature type="compositionally biased region" description="Low complexity" evidence="15">
    <location>
        <begin position="147"/>
        <end position="156"/>
    </location>
</feature>
<keyword evidence="9" id="KW-1015">Disulfide bond</keyword>
<evidence type="ECO:0000256" key="8">
    <source>
        <dbReference type="ARBA" id="ARBA00022917"/>
    </source>
</evidence>
<dbReference type="GO" id="GO:0005634">
    <property type="term" value="C:nucleus"/>
    <property type="evidence" value="ECO:0007669"/>
    <property type="project" value="UniProtKB-SubCell"/>
</dbReference>
<dbReference type="EMBL" id="JBFOLJ010000019">
    <property type="protein sequence ID" value="KAL2463545.1"/>
    <property type="molecule type" value="Genomic_DNA"/>
</dbReference>
<dbReference type="InterPro" id="IPR023398">
    <property type="entry name" value="TIF_eIF4e-like"/>
</dbReference>
<accession>A0ABD1PI15</accession>
<dbReference type="FunFam" id="3.30.760.10:FF:000003">
    <property type="entry name" value="Eukaryotic translation initiation factor 4E"/>
    <property type="match status" value="1"/>
</dbReference>
<dbReference type="AlphaFoldDB" id="A0ABD1PI15"/>
<keyword evidence="17" id="KW-1185">Reference proteome</keyword>
<keyword evidence="6" id="KW-0810">Translation regulation</keyword>
<dbReference type="SUPFAM" id="SSF55418">
    <property type="entry name" value="eIF4e-like"/>
    <property type="match status" value="1"/>
</dbReference>
<reference evidence="17" key="1">
    <citation type="submission" date="2024-07" db="EMBL/GenBank/DDBJ databases">
        <title>Two chromosome-level genome assemblies of Korean endemic species Abeliophyllum distichum and Forsythia ovata (Oleaceae).</title>
        <authorList>
            <person name="Jang H."/>
        </authorList>
    </citation>
    <scope>NUCLEOTIDE SEQUENCE [LARGE SCALE GENOMIC DNA]</scope>
</reference>
<comment type="caution">
    <text evidence="16">The sequence shown here is derived from an EMBL/GenBank/DDBJ whole genome shotgun (WGS) entry which is preliminary data.</text>
</comment>
<evidence type="ECO:0000256" key="6">
    <source>
        <dbReference type="ARBA" id="ARBA00022845"/>
    </source>
</evidence>
<dbReference type="Gene3D" id="3.30.760.10">
    <property type="entry name" value="RNA Cap, Translation Initiation Factor Eif4e"/>
    <property type="match status" value="1"/>
</dbReference>
<evidence type="ECO:0000256" key="7">
    <source>
        <dbReference type="ARBA" id="ARBA00022884"/>
    </source>
</evidence>
<evidence type="ECO:0000256" key="2">
    <source>
        <dbReference type="ARBA" id="ARBA00004496"/>
    </source>
</evidence>
<evidence type="ECO:0000256" key="14">
    <source>
        <dbReference type="RuleBase" id="RU004374"/>
    </source>
</evidence>
<evidence type="ECO:0000256" key="13">
    <source>
        <dbReference type="ARBA" id="ARBA00039832"/>
    </source>
</evidence>
<dbReference type="GO" id="GO:0006417">
    <property type="term" value="P:regulation of translation"/>
    <property type="evidence" value="ECO:0007669"/>
    <property type="project" value="UniProtKB-KW"/>
</dbReference>
<keyword evidence="4" id="KW-0963">Cytoplasm</keyword>